<sequence length="455" mass="45452">MNGASTVRRQRGRRHIRWLLVIALVQLFTGGVATVAAVAATSGPGPREVTGGTLRWSVSDGLADEHVRVALSGGVVQDGTGRFVFSMVDGEYDTGTGTATAKYGGSVTIVRGQSSLVVSDPEIVVHGGESTLRAELAFSGPPAPSDPAPSAGLPSTAPPTASGTPATEPTPAPPGATAPSTTAVPSTTAPPGTPSGAPTVSGTPSGSVTPPLSPTPTPQSPTATVSGTVTPPPVPPSVAGPTPSSEPSPPTAYPTSMHLGTTDVALLALQQTDVKRQQRTVAWTGTPTAVSRQVADAMSGLFGTRAPLAPVAFSLTYEQDALDDLLTVIRGDAVTPCPSGSGTSSPSPSPTNCESGSPSHTPSSSPSRSPSTTPTSTNSPTSTPTSTSTPKRSTPATRTVFESVTPAGGESVDDTLPKTGDGYVLPLLTVGLGLMVGGGITLRASRRAGYLGDDL</sequence>
<name>A0ABP7BUS4_9ACTN</name>
<dbReference type="Pfam" id="PF04213">
    <property type="entry name" value="HtaA"/>
    <property type="match status" value="1"/>
</dbReference>
<evidence type="ECO:0000313" key="3">
    <source>
        <dbReference type="EMBL" id="GAA3668844.1"/>
    </source>
</evidence>
<reference evidence="4" key="1">
    <citation type="journal article" date="2019" name="Int. J. Syst. Evol. Microbiol.">
        <title>The Global Catalogue of Microorganisms (GCM) 10K type strain sequencing project: providing services to taxonomists for standard genome sequencing and annotation.</title>
        <authorList>
            <consortium name="The Broad Institute Genomics Platform"/>
            <consortium name="The Broad Institute Genome Sequencing Center for Infectious Disease"/>
            <person name="Wu L."/>
            <person name="Ma J."/>
        </authorList>
    </citation>
    <scope>NUCLEOTIDE SEQUENCE [LARGE SCALE GENOMIC DNA]</scope>
    <source>
        <strain evidence="4">JCM 16904</strain>
    </source>
</reference>
<feature type="compositionally biased region" description="Low complexity" evidence="1">
    <location>
        <begin position="148"/>
        <end position="167"/>
    </location>
</feature>
<feature type="domain" description="Htaa" evidence="2">
    <location>
        <begin position="68"/>
        <end position="137"/>
    </location>
</feature>
<gene>
    <name evidence="3" type="ORF">GCM10022224_036220</name>
</gene>
<evidence type="ECO:0000313" key="4">
    <source>
        <dbReference type="Proteomes" id="UP001500902"/>
    </source>
</evidence>
<organism evidence="3 4">
    <name type="scientific">Nonomuraea antimicrobica</name>
    <dbReference type="NCBI Taxonomy" id="561173"/>
    <lineage>
        <taxon>Bacteria</taxon>
        <taxon>Bacillati</taxon>
        <taxon>Actinomycetota</taxon>
        <taxon>Actinomycetes</taxon>
        <taxon>Streptosporangiales</taxon>
        <taxon>Streptosporangiaceae</taxon>
        <taxon>Nonomuraea</taxon>
    </lineage>
</organism>
<comment type="caution">
    <text evidence="3">The sequence shown here is derived from an EMBL/GenBank/DDBJ whole genome shotgun (WGS) entry which is preliminary data.</text>
</comment>
<feature type="compositionally biased region" description="Pro residues" evidence="1">
    <location>
        <begin position="230"/>
        <end position="252"/>
    </location>
</feature>
<accession>A0ABP7BUS4</accession>
<proteinExistence type="predicted"/>
<keyword evidence="4" id="KW-1185">Reference proteome</keyword>
<protein>
    <recommendedName>
        <fullName evidence="2">Htaa domain-containing protein</fullName>
    </recommendedName>
</protein>
<feature type="region of interest" description="Disordered" evidence="1">
    <location>
        <begin position="136"/>
        <end position="257"/>
    </location>
</feature>
<feature type="compositionally biased region" description="Low complexity" evidence="1">
    <location>
        <begin position="355"/>
        <end position="399"/>
    </location>
</feature>
<evidence type="ECO:0000256" key="1">
    <source>
        <dbReference type="SAM" id="MobiDB-lite"/>
    </source>
</evidence>
<dbReference type="EMBL" id="BAAAZP010000073">
    <property type="protein sequence ID" value="GAA3668844.1"/>
    <property type="molecule type" value="Genomic_DNA"/>
</dbReference>
<feature type="region of interest" description="Disordered" evidence="1">
    <location>
        <begin position="337"/>
        <end position="419"/>
    </location>
</feature>
<dbReference type="InterPro" id="IPR007331">
    <property type="entry name" value="Htaa"/>
</dbReference>
<feature type="compositionally biased region" description="Low complexity" evidence="1">
    <location>
        <begin position="220"/>
        <end position="229"/>
    </location>
</feature>
<feature type="compositionally biased region" description="Low complexity" evidence="1">
    <location>
        <begin position="177"/>
        <end position="210"/>
    </location>
</feature>
<evidence type="ECO:0000259" key="2">
    <source>
        <dbReference type="Pfam" id="PF04213"/>
    </source>
</evidence>
<dbReference type="Proteomes" id="UP001500902">
    <property type="component" value="Unassembled WGS sequence"/>
</dbReference>